<feature type="transmembrane region" description="Helical" evidence="1">
    <location>
        <begin position="83"/>
        <end position="103"/>
    </location>
</feature>
<feature type="transmembrane region" description="Helical" evidence="1">
    <location>
        <begin position="115"/>
        <end position="135"/>
    </location>
</feature>
<keyword evidence="1" id="KW-1133">Transmembrane helix</keyword>
<dbReference type="PANTHER" id="PTHR44757">
    <property type="entry name" value="DIGUANYLATE CYCLASE DGCP"/>
    <property type="match status" value="1"/>
</dbReference>
<dbReference type="EMBL" id="BAAARV010000046">
    <property type="protein sequence ID" value="GAA2359070.1"/>
    <property type="molecule type" value="Genomic_DNA"/>
</dbReference>
<dbReference type="InterPro" id="IPR001633">
    <property type="entry name" value="EAL_dom"/>
</dbReference>
<dbReference type="SMART" id="SM00267">
    <property type="entry name" value="GGDEF"/>
    <property type="match status" value="1"/>
</dbReference>
<reference evidence="5" key="1">
    <citation type="journal article" date="2019" name="Int. J. Syst. Evol. Microbiol.">
        <title>The Global Catalogue of Microorganisms (GCM) 10K type strain sequencing project: providing services to taxonomists for standard genome sequencing and annotation.</title>
        <authorList>
            <consortium name="The Broad Institute Genomics Platform"/>
            <consortium name="The Broad Institute Genome Sequencing Center for Infectious Disease"/>
            <person name="Wu L."/>
            <person name="Ma J."/>
        </authorList>
    </citation>
    <scope>NUCLEOTIDE SEQUENCE [LARGE SCALE GENOMIC DNA]</scope>
    <source>
        <strain evidence="5">JCM 3272</strain>
    </source>
</reference>
<evidence type="ECO:0000313" key="5">
    <source>
        <dbReference type="Proteomes" id="UP001501444"/>
    </source>
</evidence>
<feature type="transmembrane region" description="Helical" evidence="1">
    <location>
        <begin position="308"/>
        <end position="324"/>
    </location>
</feature>
<evidence type="ECO:0000313" key="4">
    <source>
        <dbReference type="EMBL" id="GAA2359070.1"/>
    </source>
</evidence>
<dbReference type="PANTHER" id="PTHR44757:SF2">
    <property type="entry name" value="BIOFILM ARCHITECTURE MAINTENANCE PROTEIN MBAA"/>
    <property type="match status" value="1"/>
</dbReference>
<comment type="caution">
    <text evidence="4">The sequence shown here is derived from an EMBL/GenBank/DDBJ whole genome shotgun (WGS) entry which is preliminary data.</text>
</comment>
<dbReference type="Pfam" id="PF00563">
    <property type="entry name" value="EAL"/>
    <property type="match status" value="1"/>
</dbReference>
<dbReference type="CDD" id="cd01948">
    <property type="entry name" value="EAL"/>
    <property type="match status" value="1"/>
</dbReference>
<feature type="transmembrane region" description="Helical" evidence="1">
    <location>
        <begin position="21"/>
        <end position="44"/>
    </location>
</feature>
<dbReference type="SUPFAM" id="SSF55073">
    <property type="entry name" value="Nucleotide cyclase"/>
    <property type="match status" value="1"/>
</dbReference>
<dbReference type="PROSITE" id="PS50883">
    <property type="entry name" value="EAL"/>
    <property type="match status" value="1"/>
</dbReference>
<keyword evidence="1" id="KW-0812">Transmembrane</keyword>
<dbReference type="Gene3D" id="3.20.20.450">
    <property type="entry name" value="EAL domain"/>
    <property type="match status" value="1"/>
</dbReference>
<keyword evidence="5" id="KW-1185">Reference proteome</keyword>
<dbReference type="InterPro" id="IPR000160">
    <property type="entry name" value="GGDEF_dom"/>
</dbReference>
<dbReference type="CDD" id="cd01949">
    <property type="entry name" value="GGDEF"/>
    <property type="match status" value="1"/>
</dbReference>
<feature type="domain" description="EAL" evidence="2">
    <location>
        <begin position="513"/>
        <end position="766"/>
    </location>
</feature>
<evidence type="ECO:0000259" key="3">
    <source>
        <dbReference type="PROSITE" id="PS50887"/>
    </source>
</evidence>
<dbReference type="Proteomes" id="UP001501444">
    <property type="component" value="Unassembled WGS sequence"/>
</dbReference>
<dbReference type="SUPFAM" id="SSF141868">
    <property type="entry name" value="EAL domain-like"/>
    <property type="match status" value="1"/>
</dbReference>
<dbReference type="PROSITE" id="PS50887">
    <property type="entry name" value="GGDEF"/>
    <property type="match status" value="1"/>
</dbReference>
<sequence>MLDGNRGALTRSLLRRTQSAGVAMLGSTVLAAFAVAVFAANLSGPRGPMVLLWLAAPLSVVIPVTLSARIARTARFSAPTRRFWRHLAITAALAGAGAVLNAYDAIGRGRPSQDMSAVTVATYAGAVLVLLWGLWRLPLGTSSRGDRLRVGLDAGTVLLAAAVVMWHYQAKPLLEVSGYHTAPLAAASFTLVLELLVVFAIAKVALAGHVFVARGALRLFALGMIGGSASGFLQPLVLATPHLSVPQIAVPVVMICATGAANQQWKTPAAPDRRRAASARPFSVLPYLAVAAVDSLLLVTIGHGDGDVLVVAVAAVALTALVVWRQVTAFRENTHLLARLDHNATHDALTQLPNRALFNERLATALSPGGRERGVSVALIDLDDFKIVNDTLGHGAGDALLVAVAERLVGAVRPGDVVARLGGDEFVVLCDDIEPDAAERVAQRMIAALAEPVVADGHELLVRASIGIADGHAGDDAGELLRRADIAMYAAKHDGGSNCLRYTAGMAGAVAGSAALGAELRQAIARGELFLEYQPIVALDDGRPIGVEALVRWAHPVRGVVAPIEFIPVAERTGLIVPLGDWVLREACRQLAAWSAEHGSPVASVNVNVSARQLTDASFPDRVVAALDTAGVAPDRLTIEITETTAVGLGDAVAHLEVLRRLGVRIALDDFGTDQSSLTLLQDLPVDEIKLDRSFLQRAGSGRREAMPAAVLALARAVGLEVVAEGVEVQQQADRLTALGYRAAQGYHFARPLSADAAGRLLSGTAVAGV</sequence>
<evidence type="ECO:0000259" key="2">
    <source>
        <dbReference type="PROSITE" id="PS50883"/>
    </source>
</evidence>
<dbReference type="Pfam" id="PF00990">
    <property type="entry name" value="GGDEF"/>
    <property type="match status" value="1"/>
</dbReference>
<proteinExistence type="predicted"/>
<feature type="domain" description="GGDEF" evidence="3">
    <location>
        <begin position="373"/>
        <end position="505"/>
    </location>
</feature>
<dbReference type="InterPro" id="IPR035919">
    <property type="entry name" value="EAL_sf"/>
</dbReference>
<feature type="transmembrane region" description="Helical" evidence="1">
    <location>
        <begin position="243"/>
        <end position="261"/>
    </location>
</feature>
<feature type="transmembrane region" description="Helical" evidence="1">
    <location>
        <begin position="50"/>
        <end position="71"/>
    </location>
</feature>
<dbReference type="Gene3D" id="3.30.70.270">
    <property type="match status" value="1"/>
</dbReference>
<dbReference type="InterPro" id="IPR052155">
    <property type="entry name" value="Biofilm_reg_signaling"/>
</dbReference>
<feature type="transmembrane region" description="Helical" evidence="1">
    <location>
        <begin position="188"/>
        <end position="212"/>
    </location>
</feature>
<dbReference type="InterPro" id="IPR043128">
    <property type="entry name" value="Rev_trsase/Diguanyl_cyclase"/>
</dbReference>
<protein>
    <submittedName>
        <fullName evidence="4">Bifunctional diguanylate cyclase/phosphodiesterase</fullName>
    </submittedName>
</protein>
<feature type="transmembrane region" description="Helical" evidence="1">
    <location>
        <begin position="219"/>
        <end position="237"/>
    </location>
</feature>
<gene>
    <name evidence="4" type="ORF">GCM10010170_053250</name>
</gene>
<keyword evidence="1" id="KW-0472">Membrane</keyword>
<dbReference type="NCBIfam" id="TIGR00254">
    <property type="entry name" value="GGDEF"/>
    <property type="match status" value="1"/>
</dbReference>
<dbReference type="InterPro" id="IPR029787">
    <property type="entry name" value="Nucleotide_cyclase"/>
</dbReference>
<feature type="transmembrane region" description="Helical" evidence="1">
    <location>
        <begin position="147"/>
        <end position="168"/>
    </location>
</feature>
<organism evidence="4 5">
    <name type="scientific">Dactylosporangium salmoneum</name>
    <dbReference type="NCBI Taxonomy" id="53361"/>
    <lineage>
        <taxon>Bacteria</taxon>
        <taxon>Bacillati</taxon>
        <taxon>Actinomycetota</taxon>
        <taxon>Actinomycetes</taxon>
        <taxon>Micromonosporales</taxon>
        <taxon>Micromonosporaceae</taxon>
        <taxon>Dactylosporangium</taxon>
    </lineage>
</organism>
<dbReference type="SMART" id="SM00052">
    <property type="entry name" value="EAL"/>
    <property type="match status" value="1"/>
</dbReference>
<accession>A0ABP5TQI6</accession>
<feature type="transmembrane region" description="Helical" evidence="1">
    <location>
        <begin position="282"/>
        <end position="302"/>
    </location>
</feature>
<name>A0ABP5TQI6_9ACTN</name>
<evidence type="ECO:0000256" key="1">
    <source>
        <dbReference type="SAM" id="Phobius"/>
    </source>
</evidence>